<dbReference type="Proteomes" id="UP000184330">
    <property type="component" value="Unassembled WGS sequence"/>
</dbReference>
<feature type="region of interest" description="Disordered" evidence="1">
    <location>
        <begin position="153"/>
        <end position="181"/>
    </location>
</feature>
<proteinExistence type="predicted"/>
<reference evidence="2 3" key="1">
    <citation type="submission" date="2016-03" db="EMBL/GenBank/DDBJ databases">
        <authorList>
            <person name="Ploux O."/>
        </authorList>
    </citation>
    <scope>NUCLEOTIDE SEQUENCE [LARGE SCALE GENOMIC DNA]</scope>
    <source>
        <strain evidence="2 3">UAMH 11012</strain>
    </source>
</reference>
<sequence>MYMNTMEILCALKKSASYYLKAKFFLSYQPLWSPKTSTWRQSVKKALPIQHQPNFPSPPYLPLPQRHTTNKIPSKASPPSTSFTPLSSLFESLECPKTYGTSSSPLLSKVLELEMLTPRSWIGHSSEKTSSASSQNSSSASARIFHPLYLQPPRITTPQLDQNPDSSTLGEIPSPSHPTTPQFNAPNLHLPSNISTIDFTNEVRLSIHRKVSIFLSLIRNLNTYHAFAIHELQEQYPGANPGGLDHITDLISHSIGLCTPSLSIVLGFLYIHTRIQERFWEIFENLEELGLVDVEGLVEEMALLPEGEEIDEDLEVIAEFGGKPS</sequence>
<evidence type="ECO:0000313" key="3">
    <source>
        <dbReference type="Proteomes" id="UP000184330"/>
    </source>
</evidence>
<feature type="compositionally biased region" description="Polar residues" evidence="1">
    <location>
        <begin position="154"/>
        <end position="169"/>
    </location>
</feature>
<dbReference type="AlphaFoldDB" id="A0A1L7XS47"/>
<dbReference type="EMBL" id="FJOG01000047">
    <property type="protein sequence ID" value="CZR67825.1"/>
    <property type="molecule type" value="Genomic_DNA"/>
</dbReference>
<organism evidence="2 3">
    <name type="scientific">Phialocephala subalpina</name>
    <dbReference type="NCBI Taxonomy" id="576137"/>
    <lineage>
        <taxon>Eukaryota</taxon>
        <taxon>Fungi</taxon>
        <taxon>Dikarya</taxon>
        <taxon>Ascomycota</taxon>
        <taxon>Pezizomycotina</taxon>
        <taxon>Leotiomycetes</taxon>
        <taxon>Helotiales</taxon>
        <taxon>Mollisiaceae</taxon>
        <taxon>Phialocephala</taxon>
        <taxon>Phialocephala fortinii species complex</taxon>
    </lineage>
</organism>
<gene>
    <name evidence="2" type="ORF">PAC_17724</name>
</gene>
<accession>A0A1L7XS47</accession>
<name>A0A1L7XS47_9HELO</name>
<dbReference type="OrthoDB" id="10630146at2759"/>
<keyword evidence="3" id="KW-1185">Reference proteome</keyword>
<protein>
    <submittedName>
        <fullName evidence="2">Uncharacterized protein</fullName>
    </submittedName>
</protein>
<evidence type="ECO:0000313" key="2">
    <source>
        <dbReference type="EMBL" id="CZR67825.1"/>
    </source>
</evidence>
<evidence type="ECO:0000256" key="1">
    <source>
        <dbReference type="SAM" id="MobiDB-lite"/>
    </source>
</evidence>